<evidence type="ECO:0000313" key="2">
    <source>
        <dbReference type="Proteomes" id="UP001470230"/>
    </source>
</evidence>
<dbReference type="InterPro" id="IPR026906">
    <property type="entry name" value="LRR_5"/>
</dbReference>
<dbReference type="Proteomes" id="UP001470230">
    <property type="component" value="Unassembled WGS sequence"/>
</dbReference>
<dbReference type="SUPFAM" id="SSF52058">
    <property type="entry name" value="L domain-like"/>
    <property type="match status" value="1"/>
</dbReference>
<dbReference type="Gene3D" id="3.80.10.10">
    <property type="entry name" value="Ribonuclease Inhibitor"/>
    <property type="match status" value="2"/>
</dbReference>
<accession>A0ABR2HI29</accession>
<proteinExistence type="predicted"/>
<dbReference type="EMBL" id="JAPFFF010000027">
    <property type="protein sequence ID" value="KAK8847867.1"/>
    <property type="molecule type" value="Genomic_DNA"/>
</dbReference>
<dbReference type="Pfam" id="PF13306">
    <property type="entry name" value="LRR_5"/>
    <property type="match status" value="1"/>
</dbReference>
<dbReference type="PANTHER" id="PTHR45661:SF3">
    <property type="entry name" value="IG-LIKE DOMAIN-CONTAINING PROTEIN"/>
    <property type="match status" value="1"/>
</dbReference>
<organism evidence="1 2">
    <name type="scientific">Tritrichomonas musculus</name>
    <dbReference type="NCBI Taxonomy" id="1915356"/>
    <lineage>
        <taxon>Eukaryota</taxon>
        <taxon>Metamonada</taxon>
        <taxon>Parabasalia</taxon>
        <taxon>Tritrichomonadida</taxon>
        <taxon>Tritrichomonadidae</taxon>
        <taxon>Tritrichomonas</taxon>
    </lineage>
</organism>
<gene>
    <name evidence="1" type="ORF">M9Y10_018903</name>
</gene>
<comment type="caution">
    <text evidence="1">The sequence shown here is derived from an EMBL/GenBank/DDBJ whole genome shotgun (WGS) entry which is preliminary data.</text>
</comment>
<evidence type="ECO:0000313" key="1">
    <source>
        <dbReference type="EMBL" id="KAK8847867.1"/>
    </source>
</evidence>
<keyword evidence="2" id="KW-1185">Reference proteome</keyword>
<name>A0ABR2HI29_9EUKA</name>
<protein>
    <submittedName>
        <fullName evidence="1">Uncharacterized protein</fullName>
    </submittedName>
</protein>
<dbReference type="InterPro" id="IPR053139">
    <property type="entry name" value="Surface_bspA-like"/>
</dbReference>
<dbReference type="PANTHER" id="PTHR45661">
    <property type="entry name" value="SURFACE ANTIGEN"/>
    <property type="match status" value="1"/>
</dbReference>
<dbReference type="InterPro" id="IPR032675">
    <property type="entry name" value="LRR_dom_sf"/>
</dbReference>
<reference evidence="1 2" key="1">
    <citation type="submission" date="2024-04" db="EMBL/GenBank/DDBJ databases">
        <title>Tritrichomonas musculus Genome.</title>
        <authorList>
            <person name="Alves-Ferreira E."/>
            <person name="Grigg M."/>
            <person name="Lorenzi H."/>
            <person name="Galac M."/>
        </authorList>
    </citation>
    <scope>NUCLEOTIDE SEQUENCE [LARGE SCALE GENOMIC DNA]</scope>
    <source>
        <strain evidence="1 2">EAF2021</strain>
    </source>
</reference>
<dbReference type="SUPFAM" id="SSF48403">
    <property type="entry name" value="Ankyrin repeat"/>
    <property type="match status" value="1"/>
</dbReference>
<sequence length="626" mass="71058">MSIDEYITQKKELYTLLFNFLESESESETVVDYSIFKIYLETEVFIHNIKNEFMSLCTLLLKISQNYSIDQNIFGRIEQIISYLGKGMKRYFTNSDFFDFFEKDKRILLYLLSQQLLTIDTSLQKIILTKLDSNGTKYCHFFYPEIKSLVSERLRKKIENELLSIDSQIFENFEEKRKNGQNDSFLCELIRKDSLEEFVTYTNECNVSFSSQIQPSLFETNRFLLKNKSTSLIEYSAFFGSIEIFKYLNKNGVEMSPSLWIYAIHGNSLAIIHLLEENQIKPIDKTYKKCFKESIKCHHNEIANYIKTNFIQNGDDEDVISFSFHYHNYHFFPNDLSQNFTLYYAIKYNYLKIVDFLMKSKDFNCYEPIISNYLLINKILKLPLRIAAEKNNSDIINLLLTKHDEIKEGALKNCLKLKQVSIPSTIKNIGSFAFSGCTSLVTVTIPSSVRTISGCAFDGCTSLEGVIIPESVKMIGNCAFNECKKLTTVIIPSSVNYIGSWSFNGCSVLKEITIPSSVDCIGEAMFSGCLSLVEVVIPPSVTYIGANAFDTCSSLTNISIPPSVTCIGSWAFSSCSSLKKIVIPDSVTKLGESIFYGCSSLNEISIPSSLASDDIGIGLDVEIIKT</sequence>
<dbReference type="InterPro" id="IPR036770">
    <property type="entry name" value="Ankyrin_rpt-contain_sf"/>
</dbReference>